<proteinExistence type="inferred from homology"/>
<keyword evidence="21" id="KW-1185">Reference proteome</keyword>
<sequence length="307" mass="33548">MGSTYTVKYVHSAAVAPKEQLQRETEALLTRFDQELSTYRSDSDISRFNALPAGSCQAMPADVLHLVATGEQLSRGSDGALDLTVEPLLDLWGFGPKGQPAQVPDQARIDEVRQRVGHRYLRIEGEQLCKDAAVEVDFNSIAAGLAVDLVIEGLQKLGVHSYLVEITGELKAAGRKPDGSPWRVAIEAPREGEQVAQRIVELDGYGVSTSGDYRNYFEQDGKRYSHTLDPRSGRPIEHALASVTVLSPSTLQADGLSTVLMVLGPQRGFDFASQHEIAALFVTREQDGFTTQSTEAFDRLFGKEIGQ</sequence>
<keyword evidence="5" id="KW-0997">Cell inner membrane</keyword>
<evidence type="ECO:0000256" key="11">
    <source>
        <dbReference type="ARBA" id="ARBA00022842"/>
    </source>
</evidence>
<organism evidence="20 21">
    <name type="scientific">Stutzerimonas kirkiae</name>
    <dbReference type="NCBI Taxonomy" id="2211392"/>
    <lineage>
        <taxon>Bacteria</taxon>
        <taxon>Pseudomonadati</taxon>
        <taxon>Pseudomonadota</taxon>
        <taxon>Gammaproteobacteria</taxon>
        <taxon>Pseudomonadales</taxon>
        <taxon>Pseudomonadaceae</taxon>
        <taxon>Stutzerimonas</taxon>
    </lineage>
</organism>
<comment type="similarity">
    <text evidence="1 18">Belongs to the ApbE family.</text>
</comment>
<evidence type="ECO:0000313" key="21">
    <source>
        <dbReference type="Proteomes" id="UP000292639"/>
    </source>
</evidence>
<feature type="binding site" evidence="19">
    <location>
        <position position="254"/>
    </location>
    <ligand>
        <name>Mg(2+)</name>
        <dbReference type="ChEBI" id="CHEBI:18420"/>
    </ligand>
</feature>
<keyword evidence="12" id="KW-0472">Membrane</keyword>
<evidence type="ECO:0000256" key="2">
    <source>
        <dbReference type="ARBA" id="ARBA00011955"/>
    </source>
</evidence>
<evidence type="ECO:0000256" key="10">
    <source>
        <dbReference type="ARBA" id="ARBA00022827"/>
    </source>
</evidence>
<keyword evidence="10 18" id="KW-0274">FAD</keyword>
<dbReference type="GO" id="GO:0005886">
    <property type="term" value="C:plasma membrane"/>
    <property type="evidence" value="ECO:0007669"/>
    <property type="project" value="UniProtKB-SubCell"/>
</dbReference>
<dbReference type="Gene3D" id="3.10.520.10">
    <property type="entry name" value="ApbE-like domains"/>
    <property type="match status" value="1"/>
</dbReference>
<evidence type="ECO:0000256" key="13">
    <source>
        <dbReference type="ARBA" id="ARBA00023139"/>
    </source>
</evidence>
<dbReference type="EMBL" id="QJUP01000008">
    <property type="protein sequence ID" value="TBU97849.1"/>
    <property type="molecule type" value="Genomic_DNA"/>
</dbReference>
<keyword evidence="7 18" id="KW-0808">Transferase</keyword>
<keyword evidence="8 18" id="KW-0479">Metal-binding</keyword>
<dbReference type="PANTHER" id="PTHR30040:SF2">
    <property type="entry name" value="FAD:PROTEIN FMN TRANSFERASE"/>
    <property type="match status" value="1"/>
</dbReference>
<evidence type="ECO:0000256" key="4">
    <source>
        <dbReference type="ARBA" id="ARBA00022475"/>
    </source>
</evidence>
<dbReference type="EC" id="2.7.1.180" evidence="2 18"/>
<dbReference type="SUPFAM" id="SSF143631">
    <property type="entry name" value="ApbE-like"/>
    <property type="match status" value="1"/>
</dbReference>
<dbReference type="GO" id="GO:0016740">
    <property type="term" value="F:transferase activity"/>
    <property type="evidence" value="ECO:0007669"/>
    <property type="project" value="UniProtKB-UniRule"/>
</dbReference>
<evidence type="ECO:0000256" key="1">
    <source>
        <dbReference type="ARBA" id="ARBA00008282"/>
    </source>
</evidence>
<evidence type="ECO:0000256" key="3">
    <source>
        <dbReference type="ARBA" id="ARBA00016337"/>
    </source>
</evidence>
<dbReference type="AlphaFoldDB" id="A0A4Q9RC54"/>
<comment type="subcellular location">
    <subcellularLocation>
        <location evidence="17">Cell inner membrane</location>
        <topology evidence="17">Lipid-anchor</topology>
        <orientation evidence="17">Periplasmic side</orientation>
    </subcellularLocation>
</comment>
<keyword evidence="4" id="KW-1003">Cell membrane</keyword>
<evidence type="ECO:0000256" key="8">
    <source>
        <dbReference type="ARBA" id="ARBA00022723"/>
    </source>
</evidence>
<dbReference type="InterPro" id="IPR003374">
    <property type="entry name" value="ApbE-like_sf"/>
</dbReference>
<keyword evidence="14" id="KW-0449">Lipoprotein</keyword>
<keyword evidence="9" id="KW-0732">Signal</keyword>
<evidence type="ECO:0000256" key="17">
    <source>
        <dbReference type="ARBA" id="ARBA00060485"/>
    </source>
</evidence>
<evidence type="ECO:0000256" key="7">
    <source>
        <dbReference type="ARBA" id="ARBA00022679"/>
    </source>
</evidence>
<comment type="cofactor">
    <cofactor evidence="19">
        <name>Mg(2+)</name>
        <dbReference type="ChEBI" id="CHEBI:18420"/>
    </cofactor>
    <cofactor evidence="19">
        <name>Mn(2+)</name>
        <dbReference type="ChEBI" id="CHEBI:29035"/>
    </cofactor>
    <text evidence="19">Magnesium. Can also use manganese.</text>
</comment>
<comment type="caution">
    <text evidence="20">The sequence shown here is derived from an EMBL/GenBank/DDBJ whole genome shotgun (WGS) entry which is preliminary data.</text>
</comment>
<evidence type="ECO:0000256" key="5">
    <source>
        <dbReference type="ARBA" id="ARBA00022519"/>
    </source>
</evidence>
<evidence type="ECO:0000256" key="9">
    <source>
        <dbReference type="ARBA" id="ARBA00022729"/>
    </source>
</evidence>
<evidence type="ECO:0000256" key="18">
    <source>
        <dbReference type="PIRNR" id="PIRNR006268"/>
    </source>
</evidence>
<comment type="catalytic activity">
    <reaction evidence="16 18">
        <text>L-threonyl-[protein] + FAD = FMN-L-threonyl-[protein] + AMP + H(+)</text>
        <dbReference type="Rhea" id="RHEA:36847"/>
        <dbReference type="Rhea" id="RHEA-COMP:11060"/>
        <dbReference type="Rhea" id="RHEA-COMP:11061"/>
        <dbReference type="ChEBI" id="CHEBI:15378"/>
        <dbReference type="ChEBI" id="CHEBI:30013"/>
        <dbReference type="ChEBI" id="CHEBI:57692"/>
        <dbReference type="ChEBI" id="CHEBI:74257"/>
        <dbReference type="ChEBI" id="CHEBI:456215"/>
        <dbReference type="EC" id="2.7.1.180"/>
    </reaction>
</comment>
<dbReference type="InterPro" id="IPR024932">
    <property type="entry name" value="ApbE"/>
</dbReference>
<keyword evidence="11 18" id="KW-0460">Magnesium</keyword>
<keyword evidence="6 18" id="KW-0285">Flavoprotein</keyword>
<accession>A0A4Q9RC54</accession>
<reference evidence="20 21" key="1">
    <citation type="submission" date="2018-06" db="EMBL/GenBank/DDBJ databases">
        <title>Three novel Pseudomonas species isolated from symptomatic oak.</title>
        <authorList>
            <person name="Bueno-Gonzalez V."/>
            <person name="Brady C."/>
        </authorList>
    </citation>
    <scope>NUCLEOTIDE SEQUENCE [LARGE SCALE GENOMIC DNA]</scope>
    <source>
        <strain evidence="20 21">P17C</strain>
    </source>
</reference>
<dbReference type="PIRSF" id="PIRSF006268">
    <property type="entry name" value="ApbE"/>
    <property type="match status" value="1"/>
</dbReference>
<evidence type="ECO:0000256" key="16">
    <source>
        <dbReference type="ARBA" id="ARBA00048540"/>
    </source>
</evidence>
<evidence type="ECO:0000313" key="20">
    <source>
        <dbReference type="EMBL" id="TBU97849.1"/>
    </source>
</evidence>
<dbReference type="PANTHER" id="PTHR30040">
    <property type="entry name" value="THIAMINE BIOSYNTHESIS LIPOPROTEIN APBE"/>
    <property type="match status" value="1"/>
</dbReference>
<gene>
    <name evidence="20" type="ORF">DNJ96_07725</name>
</gene>
<dbReference type="FunFam" id="3.10.520.10:FF:000001">
    <property type="entry name" value="FAD:protein FMN transferase"/>
    <property type="match status" value="1"/>
</dbReference>
<name>A0A4Q9RC54_9GAMM</name>
<feature type="binding site" evidence="19">
    <location>
        <position position="258"/>
    </location>
    <ligand>
        <name>Mg(2+)</name>
        <dbReference type="ChEBI" id="CHEBI:18420"/>
    </ligand>
</feature>
<dbReference type="GO" id="GO:0046872">
    <property type="term" value="F:metal ion binding"/>
    <property type="evidence" value="ECO:0007669"/>
    <property type="project" value="UniProtKB-UniRule"/>
</dbReference>
<dbReference type="Proteomes" id="UP000292639">
    <property type="component" value="Unassembled WGS sequence"/>
</dbReference>
<evidence type="ECO:0000256" key="19">
    <source>
        <dbReference type="PIRSR" id="PIRSR006268-2"/>
    </source>
</evidence>
<evidence type="ECO:0000256" key="12">
    <source>
        <dbReference type="ARBA" id="ARBA00023136"/>
    </source>
</evidence>
<dbReference type="Pfam" id="PF02424">
    <property type="entry name" value="ApbE"/>
    <property type="match status" value="1"/>
</dbReference>
<keyword evidence="13" id="KW-0564">Palmitate</keyword>
<evidence type="ECO:0000256" key="6">
    <source>
        <dbReference type="ARBA" id="ARBA00022630"/>
    </source>
</evidence>
<protein>
    <recommendedName>
        <fullName evidence="3 18">FAD:protein FMN transferase</fullName>
        <ecNumber evidence="2 18">2.7.1.180</ecNumber>
    </recommendedName>
    <alternativeName>
        <fullName evidence="15 18">Flavin transferase</fullName>
    </alternativeName>
</protein>
<feature type="binding site" evidence="19">
    <location>
        <position position="140"/>
    </location>
    <ligand>
        <name>Mg(2+)</name>
        <dbReference type="ChEBI" id="CHEBI:18420"/>
    </ligand>
</feature>
<evidence type="ECO:0000256" key="14">
    <source>
        <dbReference type="ARBA" id="ARBA00023288"/>
    </source>
</evidence>
<evidence type="ECO:0000256" key="15">
    <source>
        <dbReference type="ARBA" id="ARBA00031306"/>
    </source>
</evidence>